<accession>W9RIX9</accession>
<gene>
    <name evidence="1" type="ORF">L484_022608</name>
</gene>
<proteinExistence type="predicted"/>
<evidence type="ECO:0000313" key="1">
    <source>
        <dbReference type="EMBL" id="EXB75931.1"/>
    </source>
</evidence>
<sequence length="63" mass="7192">MSTPEKKWAFGVRHRILVSASNNILQSLTQFLQCTTVAAAEEEEEIKNEIVRKWNRLLDGGFS</sequence>
<keyword evidence="2" id="KW-1185">Reference proteome</keyword>
<dbReference type="Proteomes" id="UP000030645">
    <property type="component" value="Unassembled WGS sequence"/>
</dbReference>
<evidence type="ECO:0000313" key="2">
    <source>
        <dbReference type="Proteomes" id="UP000030645"/>
    </source>
</evidence>
<dbReference type="AlphaFoldDB" id="W9RIX9"/>
<protein>
    <submittedName>
        <fullName evidence="1">Uncharacterized protein</fullName>
    </submittedName>
</protein>
<reference evidence="2" key="1">
    <citation type="submission" date="2013-01" db="EMBL/GenBank/DDBJ databases">
        <title>Draft Genome Sequence of a Mulberry Tree, Morus notabilis C.K. Schneid.</title>
        <authorList>
            <person name="He N."/>
            <person name="Zhao S."/>
        </authorList>
    </citation>
    <scope>NUCLEOTIDE SEQUENCE</scope>
</reference>
<name>W9RIX9_9ROSA</name>
<dbReference type="EMBL" id="KE344693">
    <property type="protein sequence ID" value="EXB75931.1"/>
    <property type="molecule type" value="Genomic_DNA"/>
</dbReference>
<organism evidence="1 2">
    <name type="scientific">Morus notabilis</name>
    <dbReference type="NCBI Taxonomy" id="981085"/>
    <lineage>
        <taxon>Eukaryota</taxon>
        <taxon>Viridiplantae</taxon>
        <taxon>Streptophyta</taxon>
        <taxon>Embryophyta</taxon>
        <taxon>Tracheophyta</taxon>
        <taxon>Spermatophyta</taxon>
        <taxon>Magnoliopsida</taxon>
        <taxon>eudicotyledons</taxon>
        <taxon>Gunneridae</taxon>
        <taxon>Pentapetalae</taxon>
        <taxon>rosids</taxon>
        <taxon>fabids</taxon>
        <taxon>Rosales</taxon>
        <taxon>Moraceae</taxon>
        <taxon>Moreae</taxon>
        <taxon>Morus</taxon>
    </lineage>
</organism>